<keyword evidence="2" id="KW-0808">Transferase</keyword>
<keyword evidence="2" id="KW-0695">RNA-directed DNA polymerase</keyword>
<dbReference type="Pfam" id="PF03732">
    <property type="entry name" value="Retrotrans_gag"/>
    <property type="match status" value="1"/>
</dbReference>
<name>A0A8H6IP13_9PEZI</name>
<dbReference type="PANTHER" id="PTHR15503">
    <property type="entry name" value="LDOC1 RELATED"/>
    <property type="match status" value="1"/>
</dbReference>
<dbReference type="GO" id="GO:0003964">
    <property type="term" value="F:RNA-directed DNA polymerase activity"/>
    <property type="evidence" value="ECO:0007669"/>
    <property type="project" value="UniProtKB-KW"/>
</dbReference>
<proteinExistence type="predicted"/>
<sequence>MFLRGRALQWIEPFQDQFLKAETLDNCSTKVRDIFSTFDGFENALRTLFQDPDQKRQAERDLSALRQTKSATHYAAEFRRIGAQLDLTEESRIFMFYQGLKDEVKDKLVKLDRPDDFLQYTELAIKIDNRLYERRKERGERRPGANSSKKYQ</sequence>
<evidence type="ECO:0000259" key="1">
    <source>
        <dbReference type="Pfam" id="PF03732"/>
    </source>
</evidence>
<dbReference type="OrthoDB" id="4847360at2759"/>
<reference evidence="2" key="1">
    <citation type="journal article" date="2020" name="Phytopathology">
        <title>Genome Sequence Resources of Colletotrichum truncatum, C. plurivorum, C. musicola, and C. sojae: Four Species Pathogenic to Soybean (Glycine max).</title>
        <authorList>
            <person name="Rogerio F."/>
            <person name="Boufleur T.R."/>
            <person name="Ciampi-Guillardi M."/>
            <person name="Sukno S.A."/>
            <person name="Thon M.R."/>
            <person name="Massola Junior N.S."/>
            <person name="Baroncelli R."/>
        </authorList>
    </citation>
    <scope>NUCLEOTIDE SEQUENCE</scope>
    <source>
        <strain evidence="2">LFN0074</strain>
    </source>
</reference>
<keyword evidence="2" id="KW-0548">Nucleotidyltransferase</keyword>
<gene>
    <name evidence="2" type="ORF">CMUS01_16329</name>
</gene>
<dbReference type="Proteomes" id="UP000639643">
    <property type="component" value="Unassembled WGS sequence"/>
</dbReference>
<feature type="domain" description="Retrotransposon gag" evidence="1">
    <location>
        <begin position="2"/>
        <end position="102"/>
    </location>
</feature>
<dbReference type="InterPro" id="IPR032567">
    <property type="entry name" value="RTL1-rel"/>
</dbReference>
<protein>
    <submittedName>
        <fullName evidence="2">Reverse transcriptase domain protein</fullName>
    </submittedName>
</protein>
<accession>A0A8H6IP13</accession>
<dbReference type="AlphaFoldDB" id="A0A8H6IP13"/>
<evidence type="ECO:0000313" key="3">
    <source>
        <dbReference type="Proteomes" id="UP000639643"/>
    </source>
</evidence>
<dbReference type="EMBL" id="WIGM01001769">
    <property type="protein sequence ID" value="KAF6789399.1"/>
    <property type="molecule type" value="Genomic_DNA"/>
</dbReference>
<organism evidence="2 3">
    <name type="scientific">Colletotrichum musicola</name>
    <dbReference type="NCBI Taxonomy" id="2175873"/>
    <lineage>
        <taxon>Eukaryota</taxon>
        <taxon>Fungi</taxon>
        <taxon>Dikarya</taxon>
        <taxon>Ascomycota</taxon>
        <taxon>Pezizomycotina</taxon>
        <taxon>Sordariomycetes</taxon>
        <taxon>Hypocreomycetidae</taxon>
        <taxon>Glomerellales</taxon>
        <taxon>Glomerellaceae</taxon>
        <taxon>Colletotrichum</taxon>
        <taxon>Colletotrichum orchidearum species complex</taxon>
    </lineage>
</organism>
<evidence type="ECO:0000313" key="2">
    <source>
        <dbReference type="EMBL" id="KAF6789399.1"/>
    </source>
</evidence>
<comment type="caution">
    <text evidence="2">The sequence shown here is derived from an EMBL/GenBank/DDBJ whole genome shotgun (WGS) entry which is preliminary data.</text>
</comment>
<dbReference type="PANTHER" id="PTHR15503:SF22">
    <property type="entry name" value="TRANSPOSON TY3-I GAG POLYPROTEIN"/>
    <property type="match status" value="1"/>
</dbReference>
<dbReference type="InterPro" id="IPR005162">
    <property type="entry name" value="Retrotrans_gag_dom"/>
</dbReference>
<keyword evidence="3" id="KW-1185">Reference proteome</keyword>